<dbReference type="InterPro" id="IPR041863">
    <property type="entry name" value="PolD2_C"/>
</dbReference>
<dbReference type="GO" id="GO:1902969">
    <property type="term" value="P:mitotic DNA replication"/>
    <property type="evidence" value="ECO:0007669"/>
    <property type="project" value="UniProtKB-ARBA"/>
</dbReference>
<dbReference type="PANTHER" id="PTHR10416">
    <property type="entry name" value="DNA POLYMERASE DELTA SUBUNIT 2"/>
    <property type="match status" value="1"/>
</dbReference>
<dbReference type="Gene3D" id="3.60.21.50">
    <property type="match status" value="1"/>
</dbReference>
<accession>A0A1Y1IIY7</accession>
<name>A0A1Y1IIY7_KLENI</name>
<feature type="domain" description="DNA polymerase alpha/delta/epsilon subunit B" evidence="5">
    <location>
        <begin position="183"/>
        <end position="393"/>
    </location>
</feature>
<dbReference type="GO" id="GO:0006271">
    <property type="term" value="P:DNA strand elongation involved in DNA replication"/>
    <property type="evidence" value="ECO:0000318"/>
    <property type="project" value="GO_Central"/>
</dbReference>
<keyword evidence="8" id="KW-1185">Reference proteome</keyword>
<protein>
    <submittedName>
        <fullName evidence="7">DNA polymerase delta regulatory subunit 55</fullName>
    </submittedName>
</protein>
<dbReference type="STRING" id="105231.A0A1Y1IIY7"/>
<dbReference type="Gene3D" id="2.40.50.430">
    <property type="match status" value="1"/>
</dbReference>
<dbReference type="OMA" id="HCILIGT"/>
<dbReference type="AlphaFoldDB" id="A0A1Y1IIY7"/>
<evidence type="ECO:0000256" key="3">
    <source>
        <dbReference type="ARBA" id="ARBA00022705"/>
    </source>
</evidence>
<evidence type="ECO:0000256" key="1">
    <source>
        <dbReference type="ARBA" id="ARBA00004123"/>
    </source>
</evidence>
<dbReference type="Pfam" id="PF04042">
    <property type="entry name" value="DNA_pol_E_B"/>
    <property type="match status" value="1"/>
</dbReference>
<dbReference type="InterPro" id="IPR007185">
    <property type="entry name" value="DNA_pol_a/d/e_bsu"/>
</dbReference>
<evidence type="ECO:0000256" key="2">
    <source>
        <dbReference type="ARBA" id="ARBA00006035"/>
    </source>
</evidence>
<evidence type="ECO:0000313" key="7">
    <source>
        <dbReference type="EMBL" id="GAQ90764.1"/>
    </source>
</evidence>
<dbReference type="InterPro" id="IPR040663">
    <property type="entry name" value="DNA_pol_D_N"/>
</dbReference>
<dbReference type="OrthoDB" id="3763at2759"/>
<evidence type="ECO:0000259" key="6">
    <source>
        <dbReference type="Pfam" id="PF18018"/>
    </source>
</evidence>
<evidence type="ECO:0000313" key="8">
    <source>
        <dbReference type="Proteomes" id="UP000054558"/>
    </source>
</evidence>
<keyword evidence="4" id="KW-0539">Nucleus</keyword>
<proteinExistence type="inferred from homology"/>
<dbReference type="Pfam" id="PF18018">
    <property type="entry name" value="DNA_pol_D_N"/>
    <property type="match status" value="1"/>
</dbReference>
<evidence type="ECO:0000256" key="4">
    <source>
        <dbReference type="ARBA" id="ARBA00023242"/>
    </source>
</evidence>
<sequence length="442" mass="47379">MGSDAVQQRQTADYVSQDAQFQLRERQYRQQYSALYFTRLLQLRPVLEDRVRRQWPHVQALEILKLAAGVRCAVVGTLYKQMQLKPSILDEYTKERSAVPLVAPAKLVHDDDFLILEDMSGRIRLTGDALRPADYATGVVVAVLGVEQADGEFAVEAVLLPDLPPQPLRPPAPAAGVAPPRYVALVSGLGVGAPGVDPLQTQLLVDHLGGHLGGSQAQQLSARTVRVVLAGDSLHAPPDLLTGQALSAREQAAAVAPIQELDLLLTQLAAALPVDVMPGSTDPANYSLPQQPLHPCLFPGASQYDTFSAATNPHRFSVDGVDFLGTAGQPVADLLRYCGRDDPLALLESTLRWRHLAPTAPDTLACYPFTDSDPFLLATCPAVYFAGNQAAFATTLLQGTDGQRVRLIALPRFADTGMAVLVDLATLEAQPLTVTTTNLGGP</sequence>
<dbReference type="InterPro" id="IPR024826">
    <property type="entry name" value="DNA_pol_delta/II_ssu"/>
</dbReference>
<feature type="domain" description="DNA polymerase delta subunit OB-fold" evidence="6">
    <location>
        <begin position="31"/>
        <end position="157"/>
    </location>
</feature>
<dbReference type="GO" id="GO:0003677">
    <property type="term" value="F:DNA binding"/>
    <property type="evidence" value="ECO:0007669"/>
    <property type="project" value="InterPro"/>
</dbReference>
<dbReference type="Proteomes" id="UP000054558">
    <property type="component" value="Unassembled WGS sequence"/>
</dbReference>
<gene>
    <name evidence="7" type="ORF">KFL_006820020</name>
</gene>
<evidence type="ECO:0000259" key="5">
    <source>
        <dbReference type="Pfam" id="PF04042"/>
    </source>
</evidence>
<dbReference type="FunFam" id="3.60.21.50:FF:000002">
    <property type="entry name" value="DNA polymerase delta small subunit"/>
    <property type="match status" value="1"/>
</dbReference>
<keyword evidence="3" id="KW-0235">DNA replication</keyword>
<dbReference type="GO" id="GO:0043625">
    <property type="term" value="C:delta DNA polymerase complex"/>
    <property type="evidence" value="ECO:0000318"/>
    <property type="project" value="GO_Central"/>
</dbReference>
<dbReference type="CDD" id="cd07387">
    <property type="entry name" value="MPP_PolD2_C"/>
    <property type="match status" value="1"/>
</dbReference>
<comment type="subcellular location">
    <subcellularLocation>
        <location evidence="1">Nucleus</location>
    </subcellularLocation>
</comment>
<organism evidence="7 8">
    <name type="scientific">Klebsormidium nitens</name>
    <name type="common">Green alga</name>
    <name type="synonym">Ulothrix nitens</name>
    <dbReference type="NCBI Taxonomy" id="105231"/>
    <lineage>
        <taxon>Eukaryota</taxon>
        <taxon>Viridiplantae</taxon>
        <taxon>Streptophyta</taxon>
        <taxon>Klebsormidiophyceae</taxon>
        <taxon>Klebsormidiales</taxon>
        <taxon>Klebsormidiaceae</taxon>
        <taxon>Klebsormidium</taxon>
    </lineage>
</organism>
<dbReference type="PANTHER" id="PTHR10416:SF0">
    <property type="entry name" value="DNA POLYMERASE DELTA SUBUNIT 2"/>
    <property type="match status" value="1"/>
</dbReference>
<comment type="similarity">
    <text evidence="2">Belongs to the DNA polymerase delta/II small subunit family.</text>
</comment>
<dbReference type="EMBL" id="DF237631">
    <property type="protein sequence ID" value="GAQ90764.1"/>
    <property type="molecule type" value="Genomic_DNA"/>
</dbReference>
<reference evidence="7 8" key="1">
    <citation type="journal article" date="2014" name="Nat. Commun.">
        <title>Klebsormidium flaccidum genome reveals primary factors for plant terrestrial adaptation.</title>
        <authorList>
            <person name="Hori K."/>
            <person name="Maruyama F."/>
            <person name="Fujisawa T."/>
            <person name="Togashi T."/>
            <person name="Yamamoto N."/>
            <person name="Seo M."/>
            <person name="Sato S."/>
            <person name="Yamada T."/>
            <person name="Mori H."/>
            <person name="Tajima N."/>
            <person name="Moriyama T."/>
            <person name="Ikeuchi M."/>
            <person name="Watanabe M."/>
            <person name="Wada H."/>
            <person name="Kobayashi K."/>
            <person name="Saito M."/>
            <person name="Masuda T."/>
            <person name="Sasaki-Sekimoto Y."/>
            <person name="Mashiguchi K."/>
            <person name="Awai K."/>
            <person name="Shimojima M."/>
            <person name="Masuda S."/>
            <person name="Iwai M."/>
            <person name="Nobusawa T."/>
            <person name="Narise T."/>
            <person name="Kondo S."/>
            <person name="Saito H."/>
            <person name="Sato R."/>
            <person name="Murakawa M."/>
            <person name="Ihara Y."/>
            <person name="Oshima-Yamada Y."/>
            <person name="Ohtaka K."/>
            <person name="Satoh M."/>
            <person name="Sonobe K."/>
            <person name="Ishii M."/>
            <person name="Ohtani R."/>
            <person name="Kanamori-Sato M."/>
            <person name="Honoki R."/>
            <person name="Miyazaki D."/>
            <person name="Mochizuki H."/>
            <person name="Umetsu J."/>
            <person name="Higashi K."/>
            <person name="Shibata D."/>
            <person name="Kamiya Y."/>
            <person name="Sato N."/>
            <person name="Nakamura Y."/>
            <person name="Tabata S."/>
            <person name="Ida S."/>
            <person name="Kurokawa K."/>
            <person name="Ohta H."/>
        </authorList>
    </citation>
    <scope>NUCLEOTIDE SEQUENCE [LARGE SCALE GENOMIC DNA]</scope>
    <source>
        <strain evidence="7 8">NIES-2285</strain>
    </source>
</reference>